<evidence type="ECO:0000313" key="2">
    <source>
        <dbReference type="Proteomes" id="UP000466442"/>
    </source>
</evidence>
<dbReference type="AlphaFoldDB" id="A0A8S9XJS9"/>
<gene>
    <name evidence="1" type="ORF">GE061_016989</name>
</gene>
<protein>
    <submittedName>
        <fullName evidence="1">Uncharacterized protein</fullName>
    </submittedName>
</protein>
<comment type="caution">
    <text evidence="1">The sequence shown here is derived from an EMBL/GenBank/DDBJ whole genome shotgun (WGS) entry which is preliminary data.</text>
</comment>
<name>A0A8S9XJS9_APOLU</name>
<organism evidence="1 2">
    <name type="scientific">Apolygus lucorum</name>
    <name type="common">Small green plant bug</name>
    <name type="synonym">Lygocoris lucorum</name>
    <dbReference type="NCBI Taxonomy" id="248454"/>
    <lineage>
        <taxon>Eukaryota</taxon>
        <taxon>Metazoa</taxon>
        <taxon>Ecdysozoa</taxon>
        <taxon>Arthropoda</taxon>
        <taxon>Hexapoda</taxon>
        <taxon>Insecta</taxon>
        <taxon>Pterygota</taxon>
        <taxon>Neoptera</taxon>
        <taxon>Paraneoptera</taxon>
        <taxon>Hemiptera</taxon>
        <taxon>Heteroptera</taxon>
        <taxon>Panheteroptera</taxon>
        <taxon>Cimicomorpha</taxon>
        <taxon>Miridae</taxon>
        <taxon>Mirini</taxon>
        <taxon>Apolygus</taxon>
    </lineage>
</organism>
<dbReference type="OrthoDB" id="20872at2759"/>
<sequence length="83" mass="9076">MLKKKFPSLASIGSDGNTAFLRAARAGHLDKVLEQLKNNVDINTSNANITDERALLGGSNFIRKTNSPEQRILSKVACKFESD</sequence>
<reference evidence="1" key="1">
    <citation type="journal article" date="2021" name="Mol. Ecol. Resour.">
        <title>Apolygus lucorum genome provides insights into omnivorousness and mesophyll feeding.</title>
        <authorList>
            <person name="Liu Y."/>
            <person name="Liu H."/>
            <person name="Wang H."/>
            <person name="Huang T."/>
            <person name="Liu B."/>
            <person name="Yang B."/>
            <person name="Yin L."/>
            <person name="Li B."/>
            <person name="Zhang Y."/>
            <person name="Zhang S."/>
            <person name="Jiang F."/>
            <person name="Zhang X."/>
            <person name="Ren Y."/>
            <person name="Wang B."/>
            <person name="Wang S."/>
            <person name="Lu Y."/>
            <person name="Wu K."/>
            <person name="Fan W."/>
            <person name="Wang G."/>
        </authorList>
    </citation>
    <scope>NUCLEOTIDE SEQUENCE</scope>
    <source>
        <strain evidence="1">12Hb</strain>
    </source>
</reference>
<accession>A0A8S9XJS9</accession>
<proteinExistence type="predicted"/>
<dbReference type="EMBL" id="WIXP02000007">
    <property type="protein sequence ID" value="KAF6208531.1"/>
    <property type="molecule type" value="Genomic_DNA"/>
</dbReference>
<dbReference type="Proteomes" id="UP000466442">
    <property type="component" value="Unassembled WGS sequence"/>
</dbReference>
<keyword evidence="2" id="KW-1185">Reference proteome</keyword>
<evidence type="ECO:0000313" key="1">
    <source>
        <dbReference type="EMBL" id="KAF6208531.1"/>
    </source>
</evidence>